<evidence type="ECO:0000256" key="5">
    <source>
        <dbReference type="ARBA" id="ARBA00023159"/>
    </source>
</evidence>
<evidence type="ECO:0000256" key="3">
    <source>
        <dbReference type="ARBA" id="ARBA00020628"/>
    </source>
</evidence>
<dbReference type="Proteomes" id="UP000799429">
    <property type="component" value="Unassembled WGS sequence"/>
</dbReference>
<dbReference type="PANTHER" id="PTHR35784">
    <property type="entry name" value="MEDIATOR OF RNA POLYMERASE II TRANSCRIPTION SUBUNIT 5"/>
    <property type="match status" value="1"/>
</dbReference>
<dbReference type="GO" id="GO:0003712">
    <property type="term" value="F:transcription coregulator activity"/>
    <property type="evidence" value="ECO:0007669"/>
    <property type="project" value="InterPro"/>
</dbReference>
<keyword evidence="4 9" id="KW-0805">Transcription regulation</keyword>
<dbReference type="OrthoDB" id="5322661at2759"/>
<accession>A0A9P4SDN8</accession>
<protein>
    <recommendedName>
        <fullName evidence="3 9">Mediator of RNA polymerase II transcription subunit 5</fullName>
    </recommendedName>
    <alternativeName>
        <fullName evidence="8 9">Mediator complex subunit 5</fullName>
    </alternativeName>
</protein>
<dbReference type="EMBL" id="MU006092">
    <property type="protein sequence ID" value="KAF2840549.1"/>
    <property type="molecule type" value="Genomic_DNA"/>
</dbReference>
<evidence type="ECO:0000256" key="7">
    <source>
        <dbReference type="ARBA" id="ARBA00023242"/>
    </source>
</evidence>
<evidence type="ECO:0000256" key="9">
    <source>
        <dbReference type="RuleBase" id="RU364142"/>
    </source>
</evidence>
<evidence type="ECO:0000256" key="8">
    <source>
        <dbReference type="ARBA" id="ARBA00031256"/>
    </source>
</evidence>
<keyword evidence="7 9" id="KW-0539">Nucleus</keyword>
<comment type="subunit">
    <text evidence="9">Component of the Mediator complex.</text>
</comment>
<dbReference type="GO" id="GO:0016592">
    <property type="term" value="C:mediator complex"/>
    <property type="evidence" value="ECO:0007669"/>
    <property type="project" value="InterPro"/>
</dbReference>
<reference evidence="10" key="1">
    <citation type="journal article" date="2020" name="Stud. Mycol.">
        <title>101 Dothideomycetes genomes: a test case for predicting lifestyles and emergence of pathogens.</title>
        <authorList>
            <person name="Haridas S."/>
            <person name="Albert R."/>
            <person name="Binder M."/>
            <person name="Bloem J."/>
            <person name="Labutti K."/>
            <person name="Salamov A."/>
            <person name="Andreopoulos B."/>
            <person name="Baker S."/>
            <person name="Barry K."/>
            <person name="Bills G."/>
            <person name="Bluhm B."/>
            <person name="Cannon C."/>
            <person name="Castanera R."/>
            <person name="Culley D."/>
            <person name="Daum C."/>
            <person name="Ezra D."/>
            <person name="Gonzalez J."/>
            <person name="Henrissat B."/>
            <person name="Kuo A."/>
            <person name="Liang C."/>
            <person name="Lipzen A."/>
            <person name="Lutzoni F."/>
            <person name="Magnuson J."/>
            <person name="Mondo S."/>
            <person name="Nolan M."/>
            <person name="Ohm R."/>
            <person name="Pangilinan J."/>
            <person name="Park H.-J."/>
            <person name="Ramirez L."/>
            <person name="Alfaro M."/>
            <person name="Sun H."/>
            <person name="Tritt A."/>
            <person name="Yoshinaga Y."/>
            <person name="Zwiers L.-H."/>
            <person name="Turgeon B."/>
            <person name="Goodwin S."/>
            <person name="Spatafora J."/>
            <person name="Crous P."/>
            <person name="Grigoriev I."/>
        </authorList>
    </citation>
    <scope>NUCLEOTIDE SEQUENCE</scope>
    <source>
        <strain evidence="10">CBS 101060</strain>
    </source>
</reference>
<sequence>MAASSKYWATFMDQCLERRIRAEDFQLFTSQLYIKSPLSGAKLASILLNPRSYTTNCVDPLIPLYTERLLSTGRIDASDVLSALFHGSQDNLSKNVTDQPLSTNPPELEELFLQRFTSAVINSDRPRTLPETRNMLTILSQWMSASVSAGTSDSMIQALTGNIQQAQVQSAIVRESLARLVIALLENQVAVTVLMTRTSKDFRKSFGKSLSLFISFLSQTSVETANRLEGAQKQHGLVDDTSDETAGNATGNGLDVSTLQLEATVDLPLYNSRAGLYVFINSLLFARPLTDDSMILNYLQLRYKGDVGALVIDLVTSSFDVLSNAMYRGESSQTMFNFKSFLINKVPTLLVVLSGSLFPPLTLELCISQALSQIDSNAFPSFSEGFDPLSGTSSLSDVRQDFLFACALHRLIAESSIETLLGEAPMTTLPEGGKYIKENLINLCTANFGRLGDLIKELENFNGNTGAIVGTITELVSTMCQAKETMSLKTVCNSLSRKPQSLDVILQFTSPASILQPLCNLLDSWRYEDDQGEYQPVYDEFGGILLLVLAFVYRYNLSTAEIGIPHSSFVAQLVENGHLAYGNDELDEAQNKHLGAWLRGLFDTDGLSDEVMSSCRPQEFYLLVPTLLRQTVFACSADILGIDTIKAGLEYLLETFLLPSLVSAVSWIANHTWEQSNQDVEIIMQILSKLIRPTSMSGDAQAMHTTILAIVSRRLDKALRLIRKRYPKRPDIEPLLDALKPHLQYERTPYGTLTELESWTSSGTSTKLSLRSTVQSLTLWSASGGQHMTAPSYTHRMLSTFLALIPAPTLLRAILEETKAQSEAGNAATVLDVATALICAPSHLNSPVPVAWPAVMIPAPQLPRDRLNLRDALRLERDEASDLLPSDHLLAETIVRLSRKVEAQCAPATTAMQSLALSGVDAPMQDMMGLNIQVQDVDVAATMERPLEVGVGLDDAGMDLDLGGVVGGGFDMGSMGGEVGGSVGEGLDGDADVFAGLMLDPDINYE</sequence>
<proteinExistence type="inferred from homology"/>
<keyword evidence="11" id="KW-1185">Reference proteome</keyword>
<dbReference type="InterPro" id="IPR014801">
    <property type="entry name" value="Mediator_Med5_fun"/>
</dbReference>
<comment type="function">
    <text evidence="9">Component of the Mediator complex, a coactivator involved in the regulated transcription of nearly all RNA polymerase II-dependent genes. Mediator functions as a bridge to convey information from gene-specific regulatory proteins to the basal RNA polymerase II transcription machinery. Mediator is recruited to promoters by direct interactions with regulatory proteins and serves as a scaffold for the assembly of a functional preinitiation complex with RNA polymerase II and the general transcription factors.</text>
</comment>
<evidence type="ECO:0000256" key="6">
    <source>
        <dbReference type="ARBA" id="ARBA00023163"/>
    </source>
</evidence>
<dbReference type="Pfam" id="PF08689">
    <property type="entry name" value="Med5"/>
    <property type="match status" value="1"/>
</dbReference>
<evidence type="ECO:0000313" key="10">
    <source>
        <dbReference type="EMBL" id="KAF2840549.1"/>
    </source>
</evidence>
<comment type="similarity">
    <text evidence="2 9">Belongs to the Mediator complex subunit 5 family.</text>
</comment>
<evidence type="ECO:0000313" key="11">
    <source>
        <dbReference type="Proteomes" id="UP000799429"/>
    </source>
</evidence>
<keyword evidence="6 9" id="KW-0804">Transcription</keyword>
<dbReference type="GO" id="GO:0006357">
    <property type="term" value="P:regulation of transcription by RNA polymerase II"/>
    <property type="evidence" value="ECO:0007669"/>
    <property type="project" value="InterPro"/>
</dbReference>
<name>A0A9P4SDN8_9PEZI</name>
<dbReference type="AlphaFoldDB" id="A0A9P4SDN8"/>
<evidence type="ECO:0000256" key="2">
    <source>
        <dbReference type="ARBA" id="ARBA00008782"/>
    </source>
</evidence>
<dbReference type="PANTHER" id="PTHR35784:SF1">
    <property type="entry name" value="MEDIATOR OF RNA POLYMERASE II TRANSCRIPTION SUBUNIT 5"/>
    <property type="match status" value="1"/>
</dbReference>
<comment type="caution">
    <text evidence="10">The sequence shown here is derived from an EMBL/GenBank/DDBJ whole genome shotgun (WGS) entry which is preliminary data.</text>
</comment>
<comment type="subcellular location">
    <subcellularLocation>
        <location evidence="1 9">Nucleus</location>
    </subcellularLocation>
</comment>
<evidence type="ECO:0000256" key="4">
    <source>
        <dbReference type="ARBA" id="ARBA00023015"/>
    </source>
</evidence>
<keyword evidence="5 9" id="KW-0010">Activator</keyword>
<evidence type="ECO:0000256" key="1">
    <source>
        <dbReference type="ARBA" id="ARBA00004123"/>
    </source>
</evidence>
<organism evidence="10 11">
    <name type="scientific">Patellaria atrata CBS 101060</name>
    <dbReference type="NCBI Taxonomy" id="1346257"/>
    <lineage>
        <taxon>Eukaryota</taxon>
        <taxon>Fungi</taxon>
        <taxon>Dikarya</taxon>
        <taxon>Ascomycota</taxon>
        <taxon>Pezizomycotina</taxon>
        <taxon>Dothideomycetes</taxon>
        <taxon>Dothideomycetes incertae sedis</taxon>
        <taxon>Patellariales</taxon>
        <taxon>Patellariaceae</taxon>
        <taxon>Patellaria</taxon>
    </lineage>
</organism>
<gene>
    <name evidence="9" type="primary">MED5</name>
    <name evidence="10" type="ORF">M501DRAFT_930105</name>
</gene>